<dbReference type="PANTHER" id="PTHR47529">
    <property type="entry name" value="PEPTIDYL-PROLYL CIS-TRANS ISOMERASE D"/>
    <property type="match status" value="1"/>
</dbReference>
<dbReference type="Pfam" id="PF00639">
    <property type="entry name" value="Rotamase"/>
    <property type="match status" value="1"/>
</dbReference>
<evidence type="ECO:0000256" key="9">
    <source>
        <dbReference type="ARBA" id="ARBA00040743"/>
    </source>
</evidence>
<keyword evidence="6 12" id="KW-0472">Membrane</keyword>
<evidence type="ECO:0000256" key="6">
    <source>
        <dbReference type="ARBA" id="ARBA00023136"/>
    </source>
</evidence>
<dbReference type="SUPFAM" id="SSF109998">
    <property type="entry name" value="Triger factor/SurA peptide-binding domain-like"/>
    <property type="match status" value="1"/>
</dbReference>
<dbReference type="Pfam" id="PF13624">
    <property type="entry name" value="SurA_N_3"/>
    <property type="match status" value="1"/>
</dbReference>
<dbReference type="Gene3D" id="3.10.50.40">
    <property type="match status" value="1"/>
</dbReference>
<dbReference type="EMBL" id="AP022839">
    <property type="protein sequence ID" value="BCA96203.1"/>
    <property type="molecule type" value="Genomic_DNA"/>
</dbReference>
<organism evidence="14 15">
    <name type="scientific">Legionella antarctica</name>
    <dbReference type="NCBI Taxonomy" id="2708020"/>
    <lineage>
        <taxon>Bacteria</taxon>
        <taxon>Pseudomonadati</taxon>
        <taxon>Pseudomonadota</taxon>
        <taxon>Gammaproteobacteria</taxon>
        <taxon>Legionellales</taxon>
        <taxon>Legionellaceae</taxon>
        <taxon>Legionella</taxon>
    </lineage>
</organism>
<feature type="domain" description="PpiC" evidence="13">
    <location>
        <begin position="261"/>
        <end position="363"/>
    </location>
</feature>
<name>A0A6F8T7L8_9GAMM</name>
<reference evidence="14" key="1">
    <citation type="journal article" date="2020" name="Microbiol. Resour. Announc.">
        <title>Complete Genome Sequence of Novel Psychrotolerant Legionella Strain TUM19329, Isolated from Antarctic Lake Sediment.</title>
        <authorList>
            <person name="Shimada S."/>
            <person name="Nakai R."/>
            <person name="Aoki K."/>
            <person name="Shimoeda N."/>
            <person name="Ohno G."/>
            <person name="Miyazaki Y."/>
            <person name="Kudoh S."/>
            <person name="Imura S."/>
            <person name="Watanabe K."/>
            <person name="Ishii Y."/>
            <person name="Tateda K."/>
        </authorList>
    </citation>
    <scope>NUCLEOTIDE SEQUENCE [LARGE SCALE GENOMIC DNA]</scope>
    <source>
        <strain evidence="14">TUM19329</strain>
    </source>
</reference>
<dbReference type="KEGG" id="lant:TUM19329_25640"/>
<comment type="subcellular location">
    <subcellularLocation>
        <location evidence="1">Cell inner membrane</location>
        <topology evidence="1">Single-pass type II membrane protein</topology>
        <orientation evidence="1">Periplasmic side</orientation>
    </subcellularLocation>
</comment>
<keyword evidence="11" id="KW-0697">Rotamase</keyword>
<dbReference type="InterPro" id="IPR027304">
    <property type="entry name" value="Trigger_fact/SurA_dom_sf"/>
</dbReference>
<evidence type="ECO:0000256" key="5">
    <source>
        <dbReference type="ARBA" id="ARBA00022989"/>
    </source>
</evidence>
<dbReference type="PROSITE" id="PS50198">
    <property type="entry name" value="PPIC_PPIASE_2"/>
    <property type="match status" value="1"/>
</dbReference>
<accession>A0A6F8T7L8</accession>
<evidence type="ECO:0000256" key="12">
    <source>
        <dbReference type="SAM" id="Phobius"/>
    </source>
</evidence>
<proteinExistence type="inferred from homology"/>
<keyword evidence="7" id="KW-0143">Chaperone</keyword>
<evidence type="ECO:0000256" key="10">
    <source>
        <dbReference type="ARBA" id="ARBA00042775"/>
    </source>
</evidence>
<keyword evidence="3" id="KW-0997">Cell inner membrane</keyword>
<evidence type="ECO:0000256" key="4">
    <source>
        <dbReference type="ARBA" id="ARBA00022692"/>
    </source>
</evidence>
<evidence type="ECO:0000256" key="7">
    <source>
        <dbReference type="ARBA" id="ARBA00023186"/>
    </source>
</evidence>
<dbReference type="InterPro" id="IPR052029">
    <property type="entry name" value="PpiD_chaperone"/>
</dbReference>
<keyword evidence="2" id="KW-1003">Cell membrane</keyword>
<gene>
    <name evidence="14" type="primary">ppiD</name>
    <name evidence="14" type="ORF">TUM19329_25640</name>
</gene>
<evidence type="ECO:0000256" key="2">
    <source>
        <dbReference type="ARBA" id="ARBA00022475"/>
    </source>
</evidence>
<keyword evidence="11 14" id="KW-0413">Isomerase</keyword>
<dbReference type="PANTHER" id="PTHR47529:SF1">
    <property type="entry name" value="PERIPLASMIC CHAPERONE PPID"/>
    <property type="match status" value="1"/>
</dbReference>
<protein>
    <recommendedName>
        <fullName evidence="9">Periplasmic chaperone PpiD</fullName>
    </recommendedName>
    <alternativeName>
        <fullName evidence="10">Periplasmic folding chaperone</fullName>
    </alternativeName>
</protein>
<evidence type="ECO:0000256" key="3">
    <source>
        <dbReference type="ARBA" id="ARBA00022519"/>
    </source>
</evidence>
<evidence type="ECO:0000256" key="1">
    <source>
        <dbReference type="ARBA" id="ARBA00004382"/>
    </source>
</evidence>
<dbReference type="GO" id="GO:0005886">
    <property type="term" value="C:plasma membrane"/>
    <property type="evidence" value="ECO:0007669"/>
    <property type="project" value="UniProtKB-SubCell"/>
</dbReference>
<evidence type="ECO:0000256" key="11">
    <source>
        <dbReference type="PROSITE-ProRule" id="PRU00278"/>
    </source>
</evidence>
<dbReference type="InterPro" id="IPR046357">
    <property type="entry name" value="PPIase_dom_sf"/>
</dbReference>
<dbReference type="GO" id="GO:0003755">
    <property type="term" value="F:peptidyl-prolyl cis-trans isomerase activity"/>
    <property type="evidence" value="ECO:0007669"/>
    <property type="project" value="UniProtKB-KW"/>
</dbReference>
<keyword evidence="4 12" id="KW-0812">Transmembrane</keyword>
<evidence type="ECO:0000256" key="8">
    <source>
        <dbReference type="ARBA" id="ARBA00038408"/>
    </source>
</evidence>
<dbReference type="InterPro" id="IPR000297">
    <property type="entry name" value="PPIase_PpiC"/>
</dbReference>
<dbReference type="Proteomes" id="UP000502894">
    <property type="component" value="Chromosome"/>
</dbReference>
<feature type="transmembrane region" description="Helical" evidence="12">
    <location>
        <begin position="12"/>
        <end position="34"/>
    </location>
</feature>
<keyword evidence="15" id="KW-1185">Reference proteome</keyword>
<dbReference type="RefSeq" id="WP_173237593.1">
    <property type="nucleotide sequence ID" value="NZ_AP022839.1"/>
</dbReference>
<dbReference type="AlphaFoldDB" id="A0A6F8T7L8"/>
<comment type="similarity">
    <text evidence="8">Belongs to the PpiD chaperone family.</text>
</comment>
<dbReference type="Gene3D" id="1.10.4030.10">
    <property type="entry name" value="Porin chaperone SurA, peptide-binding domain"/>
    <property type="match status" value="2"/>
</dbReference>
<sequence length="624" mass="70998">MLQKLNERIQGVVAWLVIILIAFTFTLFGLDYYLQSHQTSDAKVVVNDQSITKQAFETNYRRTRAQQDMAQMTAGDEKNLQNQVLNQMITNEVTVQSARHYGFEVSPEQANAAIVNIPQFQEDGHFSTERYQQALSGALFTPETFQNEVRQGMLLNQQRFAFMGSSFALPGEINRFVRLYMQTRDYEYLTVPAARFKKEIKISEDKIDEYYTKHEKEFMMPEQVSIDFVTLSMGDIRSKIKISNEDVKRYYDENQSNFLTPAQWQVAHILFAVPDNASQDEMENAQKKAEAAFDELKKNPDHFNRLVASKSDDKLSIAGKGILPWITAGQNEYGKILAAMTEPGKISRPEKTKHGYEIFKLIAYKPVTIRSLADVDSMIREQLLTDMAQTQYAQALEQLSDLSYQSPDSLTPVSDALDLKIQHSEPFSRLGGTTPLAQNKQVVNAAFSHDVLDLGNNSDPVQLDNDSVMVLRVNAHIPAKQQPLFAVHGEIEKILTKQLAEAKAKEIGSYLLNPVEDKQQQELISTHKLKWHEVVKAARDNEKSSALINDLAFNLLRPESRDGIILENGDYVVVRLKRINDGQLTYLDQEQRTSLIQQIEASYGMMDYDLYVNNLTKKAKIVKS</sequence>
<evidence type="ECO:0000313" key="14">
    <source>
        <dbReference type="EMBL" id="BCA96203.1"/>
    </source>
</evidence>
<dbReference type="SUPFAM" id="SSF54534">
    <property type="entry name" value="FKBP-like"/>
    <property type="match status" value="1"/>
</dbReference>
<keyword evidence="5 12" id="KW-1133">Transmembrane helix</keyword>
<evidence type="ECO:0000259" key="13">
    <source>
        <dbReference type="PROSITE" id="PS50198"/>
    </source>
</evidence>
<evidence type="ECO:0000313" key="15">
    <source>
        <dbReference type="Proteomes" id="UP000502894"/>
    </source>
</evidence>